<dbReference type="EMBL" id="CP032452">
    <property type="protein sequence ID" value="QEZ67507.1"/>
    <property type="molecule type" value="Genomic_DNA"/>
</dbReference>
<evidence type="ECO:0000256" key="1">
    <source>
        <dbReference type="SAM" id="Phobius"/>
    </source>
</evidence>
<keyword evidence="1" id="KW-0812">Transmembrane</keyword>
<gene>
    <name evidence="2" type="ORF">D4A35_00655</name>
</gene>
<feature type="transmembrane region" description="Helical" evidence="1">
    <location>
        <begin position="97"/>
        <end position="117"/>
    </location>
</feature>
<protein>
    <submittedName>
        <fullName evidence="2">DUF2238 domain-containing protein</fullName>
    </submittedName>
</protein>
<evidence type="ECO:0000313" key="2">
    <source>
        <dbReference type="EMBL" id="QEZ67507.1"/>
    </source>
</evidence>
<keyword evidence="1" id="KW-1133">Transmembrane helix</keyword>
<accession>A0A5P3X944</accession>
<proteinExistence type="predicted"/>
<feature type="transmembrane region" description="Helical" evidence="1">
    <location>
        <begin position="38"/>
        <end position="54"/>
    </location>
</feature>
<sequence length="194" mass="22308">MLFYKKEVPRYLILTTNILLLLYTVSLIYFIFFGEPFQVAPCFCSLMITVFIKFTTKKFINVISPILIFSILIFVLFSSYLGSSFDFYGIINHYDDIMHSLSGVLAVLFAYDAFVLLNSNSNTIIDRKVIIVFTFCFSMAIAGLWEISEFLIDSFFGTNMQVGGLADTMHDMIDAFIASIITIPLYELFYKKYK</sequence>
<feature type="transmembrane region" description="Helical" evidence="1">
    <location>
        <begin position="129"/>
        <end position="152"/>
    </location>
</feature>
<dbReference type="AlphaFoldDB" id="A0A5P3X944"/>
<feature type="transmembrane region" description="Helical" evidence="1">
    <location>
        <begin position="66"/>
        <end position="91"/>
    </location>
</feature>
<keyword evidence="1" id="KW-0472">Membrane</keyword>
<organism evidence="2 3">
    <name type="scientific">Paraclostridium bifermentans</name>
    <name type="common">Clostridium bifermentans</name>
    <dbReference type="NCBI Taxonomy" id="1490"/>
    <lineage>
        <taxon>Bacteria</taxon>
        <taxon>Bacillati</taxon>
        <taxon>Bacillota</taxon>
        <taxon>Clostridia</taxon>
        <taxon>Peptostreptococcales</taxon>
        <taxon>Peptostreptococcaceae</taxon>
        <taxon>Paraclostridium</taxon>
    </lineage>
</organism>
<evidence type="ECO:0000313" key="3">
    <source>
        <dbReference type="Proteomes" id="UP000326961"/>
    </source>
</evidence>
<feature type="transmembrane region" description="Helical" evidence="1">
    <location>
        <begin position="12"/>
        <end position="32"/>
    </location>
</feature>
<feature type="transmembrane region" description="Helical" evidence="1">
    <location>
        <begin position="172"/>
        <end position="190"/>
    </location>
</feature>
<dbReference type="InterPro" id="IPR014509">
    <property type="entry name" value="YjdF-like"/>
</dbReference>
<name>A0A5P3X944_PARBF</name>
<reference evidence="2 3" key="1">
    <citation type="submission" date="2018-09" db="EMBL/GenBank/DDBJ databases">
        <title>A clostridial neurotoxin that targets Anopheles mosquitoes.</title>
        <authorList>
            <person name="Contreras E."/>
            <person name="Masuyer G."/>
            <person name="Qureshi N."/>
            <person name="Chawla S."/>
            <person name="Lim H.L."/>
            <person name="Chen J."/>
            <person name="Stenmark P."/>
            <person name="Gill S."/>
        </authorList>
    </citation>
    <scope>NUCLEOTIDE SEQUENCE [LARGE SCALE GENOMIC DNA]</scope>
    <source>
        <strain evidence="2 3">Cbm</strain>
    </source>
</reference>
<dbReference type="Proteomes" id="UP000326961">
    <property type="component" value="Chromosome"/>
</dbReference>
<dbReference type="Pfam" id="PF09997">
    <property type="entry name" value="DUF2238"/>
    <property type="match status" value="1"/>
</dbReference>
<dbReference type="RefSeq" id="WP_150885227.1">
    <property type="nucleotide sequence ID" value="NZ_CP032452.1"/>
</dbReference>